<reference evidence="4 5" key="1">
    <citation type="submission" date="2021-01" db="EMBL/GenBank/DDBJ databases">
        <title>Streptomyces acididurans sp. nov., isolated from a peat swamp forest soil.</title>
        <authorList>
            <person name="Chantavorakit T."/>
            <person name="Duangmal K."/>
        </authorList>
    </citation>
    <scope>NUCLEOTIDE SEQUENCE [LARGE SCALE GENOMIC DNA]</scope>
    <source>
        <strain evidence="4 5">KK5PA1</strain>
    </source>
</reference>
<name>A0ABS2U1M9_9ACTN</name>
<comment type="caution">
    <text evidence="4">The sequence shown here is derived from an EMBL/GenBank/DDBJ whole genome shotgun (WGS) entry which is preliminary data.</text>
</comment>
<dbReference type="InterPro" id="IPR004111">
    <property type="entry name" value="Repressor_TetR_C"/>
</dbReference>
<dbReference type="InterPro" id="IPR036271">
    <property type="entry name" value="Tet_transcr_reg_TetR-rel_C_sf"/>
</dbReference>
<keyword evidence="5" id="KW-1185">Reference proteome</keyword>
<proteinExistence type="predicted"/>
<organism evidence="4 5">
    <name type="scientific">Actinacidiphila acididurans</name>
    <dbReference type="NCBI Taxonomy" id="2784346"/>
    <lineage>
        <taxon>Bacteria</taxon>
        <taxon>Bacillati</taxon>
        <taxon>Actinomycetota</taxon>
        <taxon>Actinomycetes</taxon>
        <taxon>Kitasatosporales</taxon>
        <taxon>Streptomycetaceae</taxon>
        <taxon>Actinacidiphila</taxon>
    </lineage>
</organism>
<dbReference type="SUPFAM" id="SSF48498">
    <property type="entry name" value="Tetracyclin repressor-like, C-terminal domain"/>
    <property type="match status" value="1"/>
</dbReference>
<dbReference type="RefSeq" id="WP_205362691.1">
    <property type="nucleotide sequence ID" value="NZ_JADKYB010000026.1"/>
</dbReference>
<accession>A0ABS2U1M9</accession>
<gene>
    <name evidence="4" type="ORF">ITX44_34135</name>
</gene>
<feature type="domain" description="Tetracycline repressor TetR C-terminal" evidence="3">
    <location>
        <begin position="3"/>
        <end position="107"/>
    </location>
</feature>
<dbReference type="EMBL" id="JADKYB010000026">
    <property type="protein sequence ID" value="MBM9509503.1"/>
    <property type="molecule type" value="Genomic_DNA"/>
</dbReference>
<dbReference type="Pfam" id="PF02909">
    <property type="entry name" value="TetR_C_1"/>
    <property type="match status" value="1"/>
</dbReference>
<dbReference type="Proteomes" id="UP000749040">
    <property type="component" value="Unassembled WGS sequence"/>
</dbReference>
<keyword evidence="1" id="KW-0805">Transcription regulation</keyword>
<evidence type="ECO:0000313" key="4">
    <source>
        <dbReference type="EMBL" id="MBM9509503.1"/>
    </source>
</evidence>
<evidence type="ECO:0000256" key="2">
    <source>
        <dbReference type="ARBA" id="ARBA00023163"/>
    </source>
</evidence>
<keyword evidence="2" id="KW-0804">Transcription</keyword>
<protein>
    <submittedName>
        <fullName evidence="4">TetR/AcrR family transcriptional regulator C-terminal domain-containing protein</fullName>
    </submittedName>
</protein>
<evidence type="ECO:0000259" key="3">
    <source>
        <dbReference type="Pfam" id="PF02909"/>
    </source>
</evidence>
<dbReference type="Gene3D" id="1.10.357.10">
    <property type="entry name" value="Tetracycline Repressor, domain 2"/>
    <property type="match status" value="1"/>
</dbReference>
<evidence type="ECO:0000256" key="1">
    <source>
        <dbReference type="ARBA" id="ARBA00023015"/>
    </source>
</evidence>
<sequence>MGPSGPNYLRLVETLLALLDEGGFPAGQAAWGIDPLLQHATAGAAEHAGRQQSGDEQGEWDALTRALREAPADTHPHVAALAATLVSGSPRERTAWTTRALLNGIRATALPQAPGRADRPS</sequence>
<evidence type="ECO:0000313" key="5">
    <source>
        <dbReference type="Proteomes" id="UP000749040"/>
    </source>
</evidence>